<protein>
    <recommendedName>
        <fullName evidence="3">Cytochrome b/b6 C-terminal region profile domain-containing protein</fullName>
    </recommendedName>
</protein>
<comment type="caution">
    <text evidence="2">The sequence shown here is derived from an EMBL/GenBank/DDBJ whole genome shotgun (WGS) entry which is preliminary data.</text>
</comment>
<dbReference type="Gene3D" id="1.20.810.10">
    <property type="entry name" value="Cytochrome Bc1 Complex, Chain C"/>
    <property type="match status" value="1"/>
</dbReference>
<sequence length="190" mass="21521">AVLMMSAFFVDAPLKEKANPMLPENPAKSPWYFLGIQELVSYSAFAGGVIIPILFIYFLVSIPFKDRENRYIGVWFSDKTGKRITLYSMFFALLVTVGVLIVDVKLGWLGDWFGGIPPLVIILVNPATVLTLAFVLWSFLIKRKYGSTRYTVLALFTCAMVAFVILTAVGILFRGPNWEFYWLKSQWPSL</sequence>
<keyword evidence="1" id="KW-0472">Membrane</keyword>
<gene>
    <name evidence="2" type="ORF">S01H1_00982</name>
</gene>
<feature type="transmembrane region" description="Helical" evidence="1">
    <location>
        <begin position="116"/>
        <end position="140"/>
    </location>
</feature>
<feature type="transmembrane region" description="Helical" evidence="1">
    <location>
        <begin position="152"/>
        <end position="173"/>
    </location>
</feature>
<proteinExistence type="predicted"/>
<feature type="non-terminal residue" evidence="2">
    <location>
        <position position="1"/>
    </location>
</feature>
<reference evidence="2" key="1">
    <citation type="journal article" date="2014" name="Front. Microbiol.">
        <title>High frequency of phylogenetically diverse reductive dehalogenase-homologous genes in deep subseafloor sedimentary metagenomes.</title>
        <authorList>
            <person name="Kawai M."/>
            <person name="Futagami T."/>
            <person name="Toyoda A."/>
            <person name="Takaki Y."/>
            <person name="Nishi S."/>
            <person name="Hori S."/>
            <person name="Arai W."/>
            <person name="Tsubouchi T."/>
            <person name="Morono Y."/>
            <person name="Uchiyama I."/>
            <person name="Ito T."/>
            <person name="Fujiyama A."/>
            <person name="Inagaki F."/>
            <person name="Takami H."/>
        </authorList>
    </citation>
    <scope>NUCLEOTIDE SEQUENCE</scope>
    <source>
        <strain evidence="2">Expedition CK06-06</strain>
    </source>
</reference>
<dbReference type="GO" id="GO:0016020">
    <property type="term" value="C:membrane"/>
    <property type="evidence" value="ECO:0007669"/>
    <property type="project" value="InterPro"/>
</dbReference>
<keyword evidence="1" id="KW-1133">Transmembrane helix</keyword>
<evidence type="ECO:0008006" key="3">
    <source>
        <dbReference type="Google" id="ProtNLM"/>
    </source>
</evidence>
<dbReference type="EMBL" id="BARS01000389">
    <property type="protein sequence ID" value="GAF76588.1"/>
    <property type="molecule type" value="Genomic_DNA"/>
</dbReference>
<feature type="transmembrane region" description="Helical" evidence="1">
    <location>
        <begin position="84"/>
        <end position="104"/>
    </location>
</feature>
<dbReference type="AlphaFoldDB" id="X0S6A6"/>
<keyword evidence="1" id="KW-0812">Transmembrane</keyword>
<accession>X0S6A6</accession>
<dbReference type="GO" id="GO:0009055">
    <property type="term" value="F:electron transfer activity"/>
    <property type="evidence" value="ECO:0007669"/>
    <property type="project" value="InterPro"/>
</dbReference>
<dbReference type="InterPro" id="IPR036150">
    <property type="entry name" value="Cyt_b/b6_C_sf"/>
</dbReference>
<evidence type="ECO:0000313" key="2">
    <source>
        <dbReference type="EMBL" id="GAF76588.1"/>
    </source>
</evidence>
<organism evidence="2">
    <name type="scientific">marine sediment metagenome</name>
    <dbReference type="NCBI Taxonomy" id="412755"/>
    <lineage>
        <taxon>unclassified sequences</taxon>
        <taxon>metagenomes</taxon>
        <taxon>ecological metagenomes</taxon>
    </lineage>
</organism>
<feature type="transmembrane region" description="Helical" evidence="1">
    <location>
        <begin position="39"/>
        <end position="64"/>
    </location>
</feature>
<dbReference type="InterPro" id="IPR027387">
    <property type="entry name" value="Cytb/b6-like_sf"/>
</dbReference>
<name>X0S6A6_9ZZZZ</name>
<dbReference type="GO" id="GO:0016491">
    <property type="term" value="F:oxidoreductase activity"/>
    <property type="evidence" value="ECO:0007669"/>
    <property type="project" value="InterPro"/>
</dbReference>
<dbReference type="SUPFAM" id="SSF81648">
    <property type="entry name" value="a domain/subunit of cytochrome bc1 complex (Ubiquinol-cytochrome c reductase)"/>
    <property type="match status" value="1"/>
</dbReference>
<evidence type="ECO:0000256" key="1">
    <source>
        <dbReference type="SAM" id="Phobius"/>
    </source>
</evidence>